<dbReference type="EMBL" id="PYWC01000006">
    <property type="protein sequence ID" value="PWW79832.1"/>
    <property type="molecule type" value="Genomic_DNA"/>
</dbReference>
<keyword evidence="2" id="KW-1185">Reference proteome</keyword>
<proteinExistence type="predicted"/>
<dbReference type="Proteomes" id="UP000246991">
    <property type="component" value="Unassembled WGS sequence"/>
</dbReference>
<comment type="caution">
    <text evidence="1">The sequence shown here is derived from an EMBL/GenBank/DDBJ whole genome shotgun (WGS) entry which is preliminary data.</text>
</comment>
<name>A0A317SZJ7_9PEZI</name>
<accession>A0A317SZJ7</accession>
<protein>
    <submittedName>
        <fullName evidence="1">Uncharacterized protein</fullName>
    </submittedName>
</protein>
<reference evidence="1 2" key="1">
    <citation type="submission" date="2018-03" db="EMBL/GenBank/DDBJ databases">
        <title>Genomes of Pezizomycetes fungi and the evolution of truffles.</title>
        <authorList>
            <person name="Murat C."/>
            <person name="Payen T."/>
            <person name="Noel B."/>
            <person name="Kuo A."/>
            <person name="Martin F.M."/>
        </authorList>
    </citation>
    <scope>NUCLEOTIDE SEQUENCE [LARGE SCALE GENOMIC DNA]</scope>
    <source>
        <strain evidence="1">091103-1</strain>
    </source>
</reference>
<evidence type="ECO:0000313" key="2">
    <source>
        <dbReference type="Proteomes" id="UP000246991"/>
    </source>
</evidence>
<sequence>MKSSSFTEITSTMIMLGSKGRRICGFRRYRLFRRSCRSERGGVYIEFASTSTRLLLLGIPLALGLGEEVDEAREDLRGSGGGVVLDPIGEELVTEIPGPLLVFGRSEGEDWVNARLLEAVEGRSVMVE</sequence>
<dbReference type="AlphaFoldDB" id="A0A317SZJ7"/>
<evidence type="ECO:0000313" key="1">
    <source>
        <dbReference type="EMBL" id="PWW79832.1"/>
    </source>
</evidence>
<organism evidence="1 2">
    <name type="scientific">Tuber magnatum</name>
    <name type="common">white Piedmont truffle</name>
    <dbReference type="NCBI Taxonomy" id="42249"/>
    <lineage>
        <taxon>Eukaryota</taxon>
        <taxon>Fungi</taxon>
        <taxon>Dikarya</taxon>
        <taxon>Ascomycota</taxon>
        <taxon>Pezizomycotina</taxon>
        <taxon>Pezizomycetes</taxon>
        <taxon>Pezizales</taxon>
        <taxon>Tuberaceae</taxon>
        <taxon>Tuber</taxon>
    </lineage>
</organism>
<gene>
    <name evidence="1" type="ORF">C7212DRAFT_361017</name>
</gene>